<name>A0A5B7H7T2_PORTR</name>
<dbReference type="EMBL" id="VSRR010022942">
    <property type="protein sequence ID" value="MPC65118.1"/>
    <property type="molecule type" value="Genomic_DNA"/>
</dbReference>
<keyword evidence="2" id="KW-1185">Reference proteome</keyword>
<proteinExistence type="predicted"/>
<protein>
    <submittedName>
        <fullName evidence="1">Uncharacterized protein</fullName>
    </submittedName>
</protein>
<evidence type="ECO:0000313" key="2">
    <source>
        <dbReference type="Proteomes" id="UP000324222"/>
    </source>
</evidence>
<organism evidence="1 2">
    <name type="scientific">Portunus trituberculatus</name>
    <name type="common">Swimming crab</name>
    <name type="synonym">Neptunus trituberculatus</name>
    <dbReference type="NCBI Taxonomy" id="210409"/>
    <lineage>
        <taxon>Eukaryota</taxon>
        <taxon>Metazoa</taxon>
        <taxon>Ecdysozoa</taxon>
        <taxon>Arthropoda</taxon>
        <taxon>Crustacea</taxon>
        <taxon>Multicrustacea</taxon>
        <taxon>Malacostraca</taxon>
        <taxon>Eumalacostraca</taxon>
        <taxon>Eucarida</taxon>
        <taxon>Decapoda</taxon>
        <taxon>Pleocyemata</taxon>
        <taxon>Brachyura</taxon>
        <taxon>Eubrachyura</taxon>
        <taxon>Portunoidea</taxon>
        <taxon>Portunidae</taxon>
        <taxon>Portuninae</taxon>
        <taxon>Portunus</taxon>
    </lineage>
</organism>
<evidence type="ECO:0000313" key="1">
    <source>
        <dbReference type="EMBL" id="MPC65118.1"/>
    </source>
</evidence>
<sequence length="42" mass="4779">MSPLESYESCEVQYALKSSRCLSLQQYLKISAKTRAGQVRKP</sequence>
<gene>
    <name evidence="1" type="ORF">E2C01_059246</name>
</gene>
<reference evidence="1 2" key="1">
    <citation type="submission" date="2019-05" db="EMBL/GenBank/DDBJ databases">
        <title>Another draft genome of Portunus trituberculatus and its Hox gene families provides insights of decapod evolution.</title>
        <authorList>
            <person name="Jeong J.-H."/>
            <person name="Song I."/>
            <person name="Kim S."/>
            <person name="Choi T."/>
            <person name="Kim D."/>
            <person name="Ryu S."/>
            <person name="Kim W."/>
        </authorList>
    </citation>
    <scope>NUCLEOTIDE SEQUENCE [LARGE SCALE GENOMIC DNA]</scope>
    <source>
        <tissue evidence="1">Muscle</tissue>
    </source>
</reference>
<dbReference type="Proteomes" id="UP000324222">
    <property type="component" value="Unassembled WGS sequence"/>
</dbReference>
<dbReference type="AlphaFoldDB" id="A0A5B7H7T2"/>
<accession>A0A5B7H7T2</accession>
<comment type="caution">
    <text evidence="1">The sequence shown here is derived from an EMBL/GenBank/DDBJ whole genome shotgun (WGS) entry which is preliminary data.</text>
</comment>